<feature type="compositionally biased region" description="Pro residues" evidence="1">
    <location>
        <begin position="111"/>
        <end position="122"/>
    </location>
</feature>
<accession>A0A8U0NLI9</accession>
<organism evidence="2 3">
    <name type="scientific">Mustela putorius furo</name>
    <name type="common">European domestic ferret</name>
    <name type="synonym">Mustela furo</name>
    <dbReference type="NCBI Taxonomy" id="9669"/>
    <lineage>
        <taxon>Eukaryota</taxon>
        <taxon>Metazoa</taxon>
        <taxon>Chordata</taxon>
        <taxon>Craniata</taxon>
        <taxon>Vertebrata</taxon>
        <taxon>Euteleostomi</taxon>
        <taxon>Mammalia</taxon>
        <taxon>Eutheria</taxon>
        <taxon>Laurasiatheria</taxon>
        <taxon>Carnivora</taxon>
        <taxon>Caniformia</taxon>
        <taxon>Musteloidea</taxon>
        <taxon>Mustelidae</taxon>
        <taxon>Mustelinae</taxon>
        <taxon>Mustela</taxon>
    </lineage>
</organism>
<evidence type="ECO:0000256" key="1">
    <source>
        <dbReference type="SAM" id="MobiDB-lite"/>
    </source>
</evidence>
<proteinExistence type="predicted"/>
<sequence length="235" mass="24820">MRHLKEKKDAVCVWTALTWRLLLPPNGLWEGCKALVLRLSLAVPSSKKRCLAEAPTTPATPRLAFPLPPATAAPPLSAVFSSLFLCPVDFHFPGPSDKLHPAAAFELSPRSLPPAPHPPPPTHGDSRGGALLRVEPPPRPDHLRPRARISHQQGSENATPCRPQAARAPGGGGRLLPPAFQGGWLTGGLSPGWTGTPAPSKKDAPAPKRLRSLDARPALPSTLIAGAVSGLRELV</sequence>
<dbReference type="KEGG" id="mpuf:106004214"/>
<name>A0A8U0NLI9_MUSPF</name>
<dbReference type="Proteomes" id="UP000000715">
    <property type="component" value="Unplaced"/>
</dbReference>
<reference evidence="3" key="1">
    <citation type="submission" date="2025-08" db="UniProtKB">
        <authorList>
            <consortium name="RefSeq"/>
        </authorList>
    </citation>
    <scope>IDENTIFICATION</scope>
    <source>
        <tissue evidence="3">Brain</tissue>
    </source>
</reference>
<evidence type="ECO:0000313" key="2">
    <source>
        <dbReference type="Proteomes" id="UP000000715"/>
    </source>
</evidence>
<feature type="region of interest" description="Disordered" evidence="1">
    <location>
        <begin position="108"/>
        <end position="214"/>
    </location>
</feature>
<gene>
    <name evidence="3" type="primary">LOC106004214</name>
</gene>
<dbReference type="GeneID" id="106004214"/>
<dbReference type="AlphaFoldDB" id="A0A8U0NLI9"/>
<keyword evidence="2" id="KW-1185">Reference proteome</keyword>
<evidence type="ECO:0000313" key="3">
    <source>
        <dbReference type="RefSeq" id="XP_012903995.1"/>
    </source>
</evidence>
<protein>
    <submittedName>
        <fullName evidence="3">Classical arabinogalactan protein 9-like</fullName>
    </submittedName>
</protein>
<feature type="compositionally biased region" description="Basic and acidic residues" evidence="1">
    <location>
        <begin position="200"/>
        <end position="214"/>
    </location>
</feature>
<dbReference type="RefSeq" id="XP_012903995.1">
    <property type="nucleotide sequence ID" value="XM_013048541.1"/>
</dbReference>